<keyword evidence="5 7" id="KW-1133">Transmembrane helix</keyword>
<dbReference type="PROSITE" id="PS00211">
    <property type="entry name" value="ABC_TRANSPORTER_1"/>
    <property type="match status" value="1"/>
</dbReference>
<dbReference type="SUPFAM" id="SSF52540">
    <property type="entry name" value="P-loop containing nucleoside triphosphate hydrolases"/>
    <property type="match status" value="1"/>
</dbReference>
<gene>
    <name evidence="10" type="ORF">QE109_09115</name>
</gene>
<dbReference type="Gene3D" id="3.40.50.300">
    <property type="entry name" value="P-loop containing nucleotide triphosphate hydrolases"/>
    <property type="match status" value="1"/>
</dbReference>
<dbReference type="PROSITE" id="PS50893">
    <property type="entry name" value="ABC_TRANSPORTER_2"/>
    <property type="match status" value="1"/>
</dbReference>
<evidence type="ECO:0000256" key="3">
    <source>
        <dbReference type="ARBA" id="ARBA00022741"/>
    </source>
</evidence>
<keyword evidence="11" id="KW-1185">Reference proteome</keyword>
<reference evidence="10 11" key="1">
    <citation type="submission" date="2023-04" db="EMBL/GenBank/DDBJ databases">
        <title>Fusibacter bizertensis strain WBS, isolated from littoral bottom sediments of the Arctic seas - biochemical and genomic analysis.</title>
        <authorList>
            <person name="Brioukhanov A.L."/>
        </authorList>
    </citation>
    <scope>NUCLEOTIDE SEQUENCE [LARGE SCALE GENOMIC DNA]</scope>
    <source>
        <strain evidence="10 11">WBS</strain>
    </source>
</reference>
<dbReference type="EMBL" id="JARYZI010000005">
    <property type="protein sequence ID" value="MDH8678306.1"/>
    <property type="molecule type" value="Genomic_DNA"/>
</dbReference>
<evidence type="ECO:0000256" key="6">
    <source>
        <dbReference type="ARBA" id="ARBA00023136"/>
    </source>
</evidence>
<dbReference type="Proteomes" id="UP001158045">
    <property type="component" value="Unassembled WGS sequence"/>
</dbReference>
<organism evidence="10 11">
    <name type="scientific">Fusibacter bizertensis</name>
    <dbReference type="NCBI Taxonomy" id="1488331"/>
    <lineage>
        <taxon>Bacteria</taxon>
        <taxon>Bacillati</taxon>
        <taxon>Bacillota</taxon>
        <taxon>Clostridia</taxon>
        <taxon>Eubacteriales</taxon>
        <taxon>Eubacteriales Family XII. Incertae Sedis</taxon>
        <taxon>Fusibacter</taxon>
    </lineage>
</organism>
<feature type="transmembrane region" description="Helical" evidence="7">
    <location>
        <begin position="237"/>
        <end position="260"/>
    </location>
</feature>
<dbReference type="SUPFAM" id="SSF90123">
    <property type="entry name" value="ABC transporter transmembrane region"/>
    <property type="match status" value="1"/>
</dbReference>
<dbReference type="Pfam" id="PF00005">
    <property type="entry name" value="ABC_tran"/>
    <property type="match status" value="1"/>
</dbReference>
<evidence type="ECO:0000256" key="7">
    <source>
        <dbReference type="SAM" id="Phobius"/>
    </source>
</evidence>
<keyword evidence="3" id="KW-0547">Nucleotide-binding</keyword>
<evidence type="ECO:0000256" key="5">
    <source>
        <dbReference type="ARBA" id="ARBA00022989"/>
    </source>
</evidence>
<keyword evidence="2 7" id="KW-0812">Transmembrane</keyword>
<dbReference type="InterPro" id="IPR003439">
    <property type="entry name" value="ABC_transporter-like_ATP-bd"/>
</dbReference>
<keyword evidence="4 10" id="KW-0067">ATP-binding</keyword>
<dbReference type="GO" id="GO:0005524">
    <property type="term" value="F:ATP binding"/>
    <property type="evidence" value="ECO:0007669"/>
    <property type="project" value="UniProtKB-KW"/>
</dbReference>
<dbReference type="InterPro" id="IPR011527">
    <property type="entry name" value="ABC1_TM_dom"/>
</dbReference>
<dbReference type="InterPro" id="IPR036640">
    <property type="entry name" value="ABC1_TM_sf"/>
</dbReference>
<dbReference type="RefSeq" id="WP_281094147.1">
    <property type="nucleotide sequence ID" value="NZ_JARYZI010000005.1"/>
</dbReference>
<comment type="subcellular location">
    <subcellularLocation>
        <location evidence="1">Cell membrane</location>
        <topology evidence="1">Multi-pass membrane protein</topology>
    </subcellularLocation>
</comment>
<proteinExistence type="predicted"/>
<feature type="transmembrane region" description="Helical" evidence="7">
    <location>
        <begin position="20"/>
        <end position="40"/>
    </location>
</feature>
<dbReference type="InterPro" id="IPR039421">
    <property type="entry name" value="Type_1_exporter"/>
</dbReference>
<evidence type="ECO:0000259" key="9">
    <source>
        <dbReference type="PROSITE" id="PS50929"/>
    </source>
</evidence>
<feature type="transmembrane region" description="Helical" evidence="7">
    <location>
        <begin position="133"/>
        <end position="151"/>
    </location>
</feature>
<dbReference type="PANTHER" id="PTHR43394:SF1">
    <property type="entry name" value="ATP-BINDING CASSETTE SUB-FAMILY B MEMBER 10, MITOCHONDRIAL"/>
    <property type="match status" value="1"/>
</dbReference>
<feature type="transmembrane region" description="Helical" evidence="7">
    <location>
        <begin position="157"/>
        <end position="174"/>
    </location>
</feature>
<dbReference type="Pfam" id="PF00664">
    <property type="entry name" value="ABC_membrane"/>
    <property type="match status" value="1"/>
</dbReference>
<dbReference type="PROSITE" id="PS50929">
    <property type="entry name" value="ABC_TM1F"/>
    <property type="match status" value="1"/>
</dbReference>
<dbReference type="InterPro" id="IPR017871">
    <property type="entry name" value="ABC_transporter-like_CS"/>
</dbReference>
<dbReference type="CDD" id="cd18548">
    <property type="entry name" value="ABC_6TM_Tm287_like"/>
    <property type="match status" value="1"/>
</dbReference>
<evidence type="ECO:0000256" key="4">
    <source>
        <dbReference type="ARBA" id="ARBA00022840"/>
    </source>
</evidence>
<evidence type="ECO:0000313" key="11">
    <source>
        <dbReference type="Proteomes" id="UP001158045"/>
    </source>
</evidence>
<feature type="domain" description="ABC transporter" evidence="8">
    <location>
        <begin position="330"/>
        <end position="563"/>
    </location>
</feature>
<evidence type="ECO:0000256" key="2">
    <source>
        <dbReference type="ARBA" id="ARBA00022692"/>
    </source>
</evidence>
<accession>A0ABT6ND33</accession>
<dbReference type="Gene3D" id="1.20.1560.10">
    <property type="entry name" value="ABC transporter type 1, transmembrane domain"/>
    <property type="match status" value="1"/>
</dbReference>
<evidence type="ECO:0000256" key="1">
    <source>
        <dbReference type="ARBA" id="ARBA00004651"/>
    </source>
</evidence>
<evidence type="ECO:0000313" key="10">
    <source>
        <dbReference type="EMBL" id="MDH8678306.1"/>
    </source>
</evidence>
<feature type="transmembrane region" description="Helical" evidence="7">
    <location>
        <begin position="52"/>
        <end position="73"/>
    </location>
</feature>
<dbReference type="PANTHER" id="PTHR43394">
    <property type="entry name" value="ATP-DEPENDENT PERMEASE MDL1, MITOCHONDRIAL"/>
    <property type="match status" value="1"/>
</dbReference>
<keyword evidence="6 7" id="KW-0472">Membrane</keyword>
<sequence>MKRIISYLKPYLPKMTIGLLIKFTGTIMDLLIPWILAHMIDKVVPQKDIKLIIYWGLAMVFCAALAIVANITANRMATRVAAETTRKVRHDLFEKITYLSCGQIDNYTVPSLVSRLTSDTYHVHRMIGMMQRLGVRAPILLLGGIIVTISIDPVLSLVLLGIQPFIFLTVFYVSKKGIPLYNKLQQSVDQMVRALRENITGVRIIKALAKTDYEKDRFASVSSEVVKREKKVGMTMALTNPVMNLYLNYGLTGVILMGAYRVNAGLSQPGVVIAFLTYFTIILNAMLSISRIFVLASKGLASFNRIIEVIDTPEDLTIEDIPPTPSAYHIEFKNVTFSYHKNQANLRNISFSLKKGETLGIIGPTGSGKSSILKLLLRFYDTDEGEICINGRNVKSIPRKELHKMFGIVFQNDILFADSIAENIDFGRGLPLEKIMFSTDLAQAGEFIDTLEARWNHRLTNKGSNLSGGQKQRILISRALAANPEILVLDDSSSALDYKTDAQLRNSLNQHFEDTTTVIVAQRISSIMHARHIIVLEDGEIIGSGSHQELMKNCKSYQEISISQMGGASLD</sequence>
<dbReference type="InterPro" id="IPR003593">
    <property type="entry name" value="AAA+_ATPase"/>
</dbReference>
<dbReference type="InterPro" id="IPR027417">
    <property type="entry name" value="P-loop_NTPase"/>
</dbReference>
<dbReference type="SMART" id="SM00382">
    <property type="entry name" value="AAA"/>
    <property type="match status" value="1"/>
</dbReference>
<comment type="caution">
    <text evidence="10">The sequence shown here is derived from an EMBL/GenBank/DDBJ whole genome shotgun (WGS) entry which is preliminary data.</text>
</comment>
<name>A0ABT6ND33_9FIRM</name>
<feature type="domain" description="ABC transmembrane type-1" evidence="9">
    <location>
        <begin position="17"/>
        <end position="298"/>
    </location>
</feature>
<protein>
    <submittedName>
        <fullName evidence="10">ABC transporter ATP-binding protein</fullName>
    </submittedName>
</protein>
<feature type="transmembrane region" description="Helical" evidence="7">
    <location>
        <begin position="272"/>
        <end position="296"/>
    </location>
</feature>
<evidence type="ECO:0000259" key="8">
    <source>
        <dbReference type="PROSITE" id="PS50893"/>
    </source>
</evidence>